<dbReference type="GO" id="GO:0033890">
    <property type="term" value="F:ribonuclease D activity"/>
    <property type="evidence" value="ECO:0007669"/>
    <property type="project" value="UniProtKB-EC"/>
</dbReference>
<dbReference type="PANTHER" id="PTHR47649">
    <property type="entry name" value="RIBONUCLEASE D"/>
    <property type="match status" value="1"/>
</dbReference>
<name>A0A7M4DJU8_9MICO</name>
<dbReference type="AlphaFoldDB" id="A0A7M4DJU8"/>
<dbReference type="InterPro" id="IPR051086">
    <property type="entry name" value="RNase_D-like"/>
</dbReference>
<gene>
    <name evidence="2" type="primary">rnd_1</name>
    <name evidence="2" type="ORF">HALOF300_02406</name>
</gene>
<dbReference type="GO" id="GO:0008408">
    <property type="term" value="F:3'-5' exonuclease activity"/>
    <property type="evidence" value="ECO:0007669"/>
    <property type="project" value="InterPro"/>
</dbReference>
<dbReference type="CDD" id="cd06142">
    <property type="entry name" value="RNaseD_exo"/>
    <property type="match status" value="1"/>
</dbReference>
<dbReference type="GO" id="GO:0003676">
    <property type="term" value="F:nucleic acid binding"/>
    <property type="evidence" value="ECO:0007669"/>
    <property type="project" value="InterPro"/>
</dbReference>
<keyword evidence="2" id="KW-0378">Hydrolase</keyword>
<feature type="domain" description="3'-5' exonuclease" evidence="1">
    <location>
        <begin position="6"/>
        <end position="174"/>
    </location>
</feature>
<dbReference type="Gene3D" id="3.30.420.10">
    <property type="entry name" value="Ribonuclease H-like superfamily/Ribonuclease H"/>
    <property type="match status" value="1"/>
</dbReference>
<protein>
    <submittedName>
        <fullName evidence="2">Ribonuclease D</fullName>
        <ecNumber evidence="2">3.1.13.5</ecNumber>
    </submittedName>
</protein>
<dbReference type="Pfam" id="PF01612">
    <property type="entry name" value="DNA_pol_A_exo1"/>
    <property type="match status" value="1"/>
</dbReference>
<dbReference type="SMART" id="SM00474">
    <property type="entry name" value="35EXOc"/>
    <property type="match status" value="1"/>
</dbReference>
<dbReference type="Proteomes" id="UP000419743">
    <property type="component" value="Unassembled WGS sequence"/>
</dbReference>
<evidence type="ECO:0000313" key="3">
    <source>
        <dbReference type="Proteomes" id="UP000419743"/>
    </source>
</evidence>
<sequence length="206" mass="23150">MSATVRSGDLDRDALAVLLQQDSIAVDTETSGLDWRADRLLLVQIYSEPTGALLVRLGDETPPRLCQLLENEHVTKVFHFAPFDLRFLMAQLPARVDPVACTKAASKLLDPTRSPSAYSLQSLLQRELGVKINKGAVRISDWGSAELSAEQVQYAADDVTHLLQLHEQLERELRTIGRYDLYREVCRYLPVDATLRTQGFPDPLEY</sequence>
<dbReference type="EC" id="3.1.13.5" evidence="2"/>
<reference evidence="2 3" key="1">
    <citation type="submission" date="2019-11" db="EMBL/GenBank/DDBJ databases">
        <authorList>
            <person name="Criscuolo A."/>
        </authorList>
    </citation>
    <scope>NUCLEOTIDE SEQUENCE [LARGE SCALE GENOMIC DNA]</scope>
    <source>
        <strain evidence="2">CIP111667</strain>
    </source>
</reference>
<comment type="caution">
    <text evidence="2">The sequence shown here is derived from an EMBL/GenBank/DDBJ whole genome shotgun (WGS) entry which is preliminary data.</text>
</comment>
<dbReference type="InterPro" id="IPR002562">
    <property type="entry name" value="3'-5'_exonuclease_dom"/>
</dbReference>
<dbReference type="SUPFAM" id="SSF53098">
    <property type="entry name" value="Ribonuclease H-like"/>
    <property type="match status" value="1"/>
</dbReference>
<organism evidence="2 3">
    <name type="scientific">Occultella aeris</name>
    <dbReference type="NCBI Taxonomy" id="2761496"/>
    <lineage>
        <taxon>Bacteria</taxon>
        <taxon>Bacillati</taxon>
        <taxon>Actinomycetota</taxon>
        <taxon>Actinomycetes</taxon>
        <taxon>Micrococcales</taxon>
        <taxon>Ruaniaceae</taxon>
        <taxon>Occultella</taxon>
    </lineage>
</organism>
<accession>A0A7M4DJU8</accession>
<evidence type="ECO:0000313" key="2">
    <source>
        <dbReference type="EMBL" id="VZO37333.1"/>
    </source>
</evidence>
<dbReference type="GO" id="GO:0006139">
    <property type="term" value="P:nucleobase-containing compound metabolic process"/>
    <property type="evidence" value="ECO:0007669"/>
    <property type="project" value="InterPro"/>
</dbReference>
<dbReference type="EMBL" id="CACRYJ010000034">
    <property type="protein sequence ID" value="VZO37333.1"/>
    <property type="molecule type" value="Genomic_DNA"/>
</dbReference>
<dbReference type="InterPro" id="IPR012337">
    <property type="entry name" value="RNaseH-like_sf"/>
</dbReference>
<evidence type="ECO:0000259" key="1">
    <source>
        <dbReference type="SMART" id="SM00474"/>
    </source>
</evidence>
<dbReference type="InterPro" id="IPR036397">
    <property type="entry name" value="RNaseH_sf"/>
</dbReference>
<dbReference type="PANTHER" id="PTHR47649:SF1">
    <property type="entry name" value="RIBONUCLEASE D"/>
    <property type="match status" value="1"/>
</dbReference>
<keyword evidence="3" id="KW-1185">Reference proteome</keyword>
<proteinExistence type="predicted"/>
<dbReference type="RefSeq" id="WP_197522505.1">
    <property type="nucleotide sequence ID" value="NZ_CACRYJ010000034.1"/>
</dbReference>